<comment type="caution">
    <text evidence="2">The sequence shown here is derived from an EMBL/GenBank/DDBJ whole genome shotgun (WGS) entry which is preliminary data.</text>
</comment>
<dbReference type="InterPro" id="IPR016181">
    <property type="entry name" value="Acyl_CoA_acyltransferase"/>
</dbReference>
<name>A0A9D1NJH9_9BACT</name>
<dbReference type="Pfam" id="PF00583">
    <property type="entry name" value="Acetyltransf_1"/>
    <property type="match status" value="1"/>
</dbReference>
<dbReference type="EMBL" id="DVOG01000016">
    <property type="protein sequence ID" value="HIV03603.1"/>
    <property type="molecule type" value="Genomic_DNA"/>
</dbReference>
<dbReference type="InterPro" id="IPR000182">
    <property type="entry name" value="GNAT_dom"/>
</dbReference>
<organism evidence="2 3">
    <name type="scientific">Candidatus Spyradosoma merdigallinarum</name>
    <dbReference type="NCBI Taxonomy" id="2840950"/>
    <lineage>
        <taxon>Bacteria</taxon>
        <taxon>Pseudomonadati</taxon>
        <taxon>Verrucomicrobiota</taxon>
        <taxon>Opitutia</taxon>
        <taxon>Opitutia incertae sedis</taxon>
        <taxon>Candidatus Spyradosoma</taxon>
    </lineage>
</organism>
<sequence>MTKMNFGNEHAGKIRLEDVGKSDWREFKTQAQRALTAAVAEKFGFRGLVPLEEDFRELLKKQGLHLKFFVAGTEKIGGAAVLSDEKTRRCFVELFFLREEFQGRGLGVAAWKSLEDAFPRTRLWKLCTPYFEKRNIHFYVNKCGFRITEFVNARHRSADENCNSPAGEEGPWRDELLVFEKPTPRPGIA</sequence>
<reference evidence="2" key="1">
    <citation type="submission" date="2020-10" db="EMBL/GenBank/DDBJ databases">
        <authorList>
            <person name="Gilroy R."/>
        </authorList>
    </citation>
    <scope>NUCLEOTIDE SEQUENCE</scope>
    <source>
        <strain evidence="2">10669</strain>
    </source>
</reference>
<dbReference type="Gene3D" id="3.40.630.30">
    <property type="match status" value="1"/>
</dbReference>
<dbReference type="PROSITE" id="PS51186">
    <property type="entry name" value="GNAT"/>
    <property type="match status" value="1"/>
</dbReference>
<accession>A0A9D1NJH9</accession>
<feature type="domain" description="N-acetyltransferase" evidence="1">
    <location>
        <begin position="14"/>
        <end position="174"/>
    </location>
</feature>
<dbReference type="SUPFAM" id="SSF55729">
    <property type="entry name" value="Acyl-CoA N-acyltransferases (Nat)"/>
    <property type="match status" value="1"/>
</dbReference>
<dbReference type="Proteomes" id="UP000886812">
    <property type="component" value="Unassembled WGS sequence"/>
</dbReference>
<evidence type="ECO:0000313" key="3">
    <source>
        <dbReference type="Proteomes" id="UP000886812"/>
    </source>
</evidence>
<gene>
    <name evidence="2" type="ORF">IAC75_00420</name>
</gene>
<dbReference type="AlphaFoldDB" id="A0A9D1NJH9"/>
<dbReference type="GO" id="GO:0016747">
    <property type="term" value="F:acyltransferase activity, transferring groups other than amino-acyl groups"/>
    <property type="evidence" value="ECO:0007669"/>
    <property type="project" value="InterPro"/>
</dbReference>
<evidence type="ECO:0000313" key="2">
    <source>
        <dbReference type="EMBL" id="HIV03603.1"/>
    </source>
</evidence>
<reference evidence="2" key="2">
    <citation type="journal article" date="2021" name="PeerJ">
        <title>Extensive microbial diversity within the chicken gut microbiome revealed by metagenomics and culture.</title>
        <authorList>
            <person name="Gilroy R."/>
            <person name="Ravi A."/>
            <person name="Getino M."/>
            <person name="Pursley I."/>
            <person name="Horton D.L."/>
            <person name="Alikhan N.F."/>
            <person name="Baker D."/>
            <person name="Gharbi K."/>
            <person name="Hall N."/>
            <person name="Watson M."/>
            <person name="Adriaenssens E.M."/>
            <person name="Foster-Nyarko E."/>
            <person name="Jarju S."/>
            <person name="Secka A."/>
            <person name="Antonio M."/>
            <person name="Oren A."/>
            <person name="Chaudhuri R.R."/>
            <person name="La Ragione R."/>
            <person name="Hildebrand F."/>
            <person name="Pallen M.J."/>
        </authorList>
    </citation>
    <scope>NUCLEOTIDE SEQUENCE</scope>
    <source>
        <strain evidence="2">10669</strain>
    </source>
</reference>
<proteinExistence type="predicted"/>
<protein>
    <submittedName>
        <fullName evidence="2">GNAT family N-acetyltransferase</fullName>
    </submittedName>
</protein>
<evidence type="ECO:0000259" key="1">
    <source>
        <dbReference type="PROSITE" id="PS51186"/>
    </source>
</evidence>